<dbReference type="eggNOG" id="ENOG503413D">
    <property type="taxonomic scope" value="Bacteria"/>
</dbReference>
<dbReference type="RefSeq" id="WP_006039275.1">
    <property type="nucleotide sequence ID" value="NZ_AEDD01000009.1"/>
</dbReference>
<protein>
    <submittedName>
        <fullName evidence="1">Uncharacterized protein</fullName>
    </submittedName>
</protein>
<dbReference type="Gene3D" id="3.30.460.40">
    <property type="match status" value="1"/>
</dbReference>
<dbReference type="InterPro" id="IPR043519">
    <property type="entry name" value="NT_sf"/>
</dbReference>
<dbReference type="AlphaFoldDB" id="E0IC98"/>
<dbReference type="Proteomes" id="UP000005387">
    <property type="component" value="Unassembled WGS sequence"/>
</dbReference>
<dbReference type="EMBL" id="AEDD01000009">
    <property type="protein sequence ID" value="EFM09784.1"/>
    <property type="molecule type" value="Genomic_DNA"/>
</dbReference>
<organism evidence="1 2">
    <name type="scientific">Paenibacillus curdlanolyticus YK9</name>
    <dbReference type="NCBI Taxonomy" id="717606"/>
    <lineage>
        <taxon>Bacteria</taxon>
        <taxon>Bacillati</taxon>
        <taxon>Bacillota</taxon>
        <taxon>Bacilli</taxon>
        <taxon>Bacillales</taxon>
        <taxon>Paenibacillaceae</taxon>
        <taxon>Paenibacillus</taxon>
    </lineage>
</organism>
<dbReference type="STRING" id="717606.PaecuDRAFT_3287"/>
<accession>E0IC98</accession>
<proteinExistence type="predicted"/>
<evidence type="ECO:0000313" key="1">
    <source>
        <dbReference type="EMBL" id="EFM09784.1"/>
    </source>
</evidence>
<dbReference type="SUPFAM" id="SSF81301">
    <property type="entry name" value="Nucleotidyltransferase"/>
    <property type="match status" value="1"/>
</dbReference>
<keyword evidence="2" id="KW-1185">Reference proteome</keyword>
<sequence>MMVQLEQLERLEFVMGVIADAVHDSGARWVIGGSTGLALRGIGIGRAPRDLDIYADLDSAVLLHKRLERYSVDSQHWSETERFQSLLSHYVIEGAPVEVVGGFIVRAHGCRYALEVDDWLLGHSLEVQCNGRKLYVVPLSHELLFNVLRDRIDRADIIVQAAIESKGAGELADQLIELSSRNELDEQLIAPWLRKLRGIGDELRDER</sequence>
<dbReference type="OrthoDB" id="2678373at2"/>
<name>E0IC98_9BACL</name>
<gene>
    <name evidence="1" type="ORF">PaecuDRAFT_3287</name>
</gene>
<evidence type="ECO:0000313" key="2">
    <source>
        <dbReference type="Proteomes" id="UP000005387"/>
    </source>
</evidence>
<reference evidence="1 2" key="1">
    <citation type="submission" date="2010-07" db="EMBL/GenBank/DDBJ databases">
        <title>The draft genome of Paenibacillus curdlanolyticus YK9.</title>
        <authorList>
            <consortium name="US DOE Joint Genome Institute (JGI-PGF)"/>
            <person name="Lucas S."/>
            <person name="Copeland A."/>
            <person name="Lapidus A."/>
            <person name="Cheng J.-F."/>
            <person name="Bruce D."/>
            <person name="Goodwin L."/>
            <person name="Pitluck S."/>
            <person name="Land M.L."/>
            <person name="Hauser L."/>
            <person name="Chang Y.-J."/>
            <person name="Jeffries C."/>
            <person name="Anderson I.J."/>
            <person name="Johnson E."/>
            <person name="Loganathan U."/>
            <person name="Mulhopadhyay B."/>
            <person name="Kyrpides N."/>
            <person name="Woyke T.J."/>
        </authorList>
    </citation>
    <scope>NUCLEOTIDE SEQUENCE [LARGE SCALE GENOMIC DNA]</scope>
    <source>
        <strain evidence="1 2">YK9</strain>
    </source>
</reference>